<dbReference type="SUPFAM" id="SSF47336">
    <property type="entry name" value="ACP-like"/>
    <property type="match status" value="1"/>
</dbReference>
<dbReference type="OrthoDB" id="3392378at2"/>
<dbReference type="KEGG" id="rlc:K227x_19150"/>
<dbReference type="Pfam" id="PF00550">
    <property type="entry name" value="PP-binding"/>
    <property type="match status" value="1"/>
</dbReference>
<protein>
    <submittedName>
        <fullName evidence="2">Acyl carrier protein</fullName>
    </submittedName>
</protein>
<dbReference type="Proteomes" id="UP000318538">
    <property type="component" value="Chromosome"/>
</dbReference>
<dbReference type="PROSITE" id="PS50075">
    <property type="entry name" value="CARRIER"/>
    <property type="match status" value="1"/>
</dbReference>
<gene>
    <name evidence="2" type="ORF">K227x_19150</name>
</gene>
<dbReference type="InterPro" id="IPR036736">
    <property type="entry name" value="ACP-like_sf"/>
</dbReference>
<dbReference type="InterPro" id="IPR009081">
    <property type="entry name" value="PP-bd_ACP"/>
</dbReference>
<accession>A0A517N8S6</accession>
<dbReference type="EMBL" id="CP036525">
    <property type="protein sequence ID" value="QDT03531.1"/>
    <property type="molecule type" value="Genomic_DNA"/>
</dbReference>
<proteinExistence type="predicted"/>
<sequence length="78" mass="8982">METDINKTIVECIVNATKRDDLKDIAAHDPFNSHDIDSLDQMSIMLEIEEKFQIELEGVDIKSIRCVNDYADLVNERN</sequence>
<organism evidence="2 3">
    <name type="scientific">Rubripirellula lacrimiformis</name>
    <dbReference type="NCBI Taxonomy" id="1930273"/>
    <lineage>
        <taxon>Bacteria</taxon>
        <taxon>Pseudomonadati</taxon>
        <taxon>Planctomycetota</taxon>
        <taxon>Planctomycetia</taxon>
        <taxon>Pirellulales</taxon>
        <taxon>Pirellulaceae</taxon>
        <taxon>Rubripirellula</taxon>
    </lineage>
</organism>
<name>A0A517N8S6_9BACT</name>
<keyword evidence="3" id="KW-1185">Reference proteome</keyword>
<evidence type="ECO:0000259" key="1">
    <source>
        <dbReference type="PROSITE" id="PS50075"/>
    </source>
</evidence>
<dbReference type="Gene3D" id="1.10.1200.10">
    <property type="entry name" value="ACP-like"/>
    <property type="match status" value="1"/>
</dbReference>
<evidence type="ECO:0000313" key="2">
    <source>
        <dbReference type="EMBL" id="QDT03531.1"/>
    </source>
</evidence>
<dbReference type="AlphaFoldDB" id="A0A517N8S6"/>
<feature type="domain" description="Carrier" evidence="1">
    <location>
        <begin position="3"/>
        <end position="78"/>
    </location>
</feature>
<reference evidence="2 3" key="1">
    <citation type="submission" date="2019-02" db="EMBL/GenBank/DDBJ databases">
        <title>Deep-cultivation of Planctomycetes and their phenomic and genomic characterization uncovers novel biology.</title>
        <authorList>
            <person name="Wiegand S."/>
            <person name="Jogler M."/>
            <person name="Boedeker C."/>
            <person name="Pinto D."/>
            <person name="Vollmers J."/>
            <person name="Rivas-Marin E."/>
            <person name="Kohn T."/>
            <person name="Peeters S.H."/>
            <person name="Heuer A."/>
            <person name="Rast P."/>
            <person name="Oberbeckmann S."/>
            <person name="Bunk B."/>
            <person name="Jeske O."/>
            <person name="Meyerdierks A."/>
            <person name="Storesund J.E."/>
            <person name="Kallscheuer N."/>
            <person name="Luecker S."/>
            <person name="Lage O.M."/>
            <person name="Pohl T."/>
            <person name="Merkel B.J."/>
            <person name="Hornburger P."/>
            <person name="Mueller R.-W."/>
            <person name="Bruemmer F."/>
            <person name="Labrenz M."/>
            <person name="Spormann A.M."/>
            <person name="Op den Camp H."/>
            <person name="Overmann J."/>
            <person name="Amann R."/>
            <person name="Jetten M.S.M."/>
            <person name="Mascher T."/>
            <person name="Medema M.H."/>
            <person name="Devos D.P."/>
            <person name="Kaster A.-K."/>
            <person name="Ovreas L."/>
            <person name="Rohde M."/>
            <person name="Galperin M.Y."/>
            <person name="Jogler C."/>
        </authorList>
    </citation>
    <scope>NUCLEOTIDE SEQUENCE [LARGE SCALE GENOMIC DNA]</scope>
    <source>
        <strain evidence="2 3">K22_7</strain>
    </source>
</reference>
<evidence type="ECO:0000313" key="3">
    <source>
        <dbReference type="Proteomes" id="UP000318538"/>
    </source>
</evidence>
<dbReference type="RefSeq" id="WP_145169199.1">
    <property type="nucleotide sequence ID" value="NZ_CP036525.1"/>
</dbReference>